<feature type="non-terminal residue" evidence="2">
    <location>
        <position position="199"/>
    </location>
</feature>
<reference evidence="2 3" key="1">
    <citation type="journal article" date="2016" name="Mol. Biol. Evol.">
        <title>Comparative Genomics of Early-Diverging Mushroom-Forming Fungi Provides Insights into the Origins of Lignocellulose Decay Capabilities.</title>
        <authorList>
            <person name="Nagy L.G."/>
            <person name="Riley R."/>
            <person name="Tritt A."/>
            <person name="Adam C."/>
            <person name="Daum C."/>
            <person name="Floudas D."/>
            <person name="Sun H."/>
            <person name="Yadav J.S."/>
            <person name="Pangilinan J."/>
            <person name="Larsson K.H."/>
            <person name="Matsuura K."/>
            <person name="Barry K."/>
            <person name="Labutti K."/>
            <person name="Kuo R."/>
            <person name="Ohm R.A."/>
            <person name="Bhattacharya S.S."/>
            <person name="Shirouzu T."/>
            <person name="Yoshinaga Y."/>
            <person name="Martin F.M."/>
            <person name="Grigoriev I.V."/>
            <person name="Hibbett D.S."/>
        </authorList>
    </citation>
    <scope>NUCLEOTIDE SEQUENCE [LARGE SCALE GENOMIC DNA]</scope>
    <source>
        <strain evidence="2 3">CBS 109695</strain>
    </source>
</reference>
<keyword evidence="3" id="KW-1185">Reference proteome</keyword>
<organism evidence="2 3">
    <name type="scientific">Athelia psychrophila</name>
    <dbReference type="NCBI Taxonomy" id="1759441"/>
    <lineage>
        <taxon>Eukaryota</taxon>
        <taxon>Fungi</taxon>
        <taxon>Dikarya</taxon>
        <taxon>Basidiomycota</taxon>
        <taxon>Agaricomycotina</taxon>
        <taxon>Agaricomycetes</taxon>
        <taxon>Agaricomycetidae</taxon>
        <taxon>Atheliales</taxon>
        <taxon>Atheliaceae</taxon>
        <taxon>Athelia</taxon>
    </lineage>
</organism>
<dbReference type="EMBL" id="KV417710">
    <property type="protein sequence ID" value="KZP08976.1"/>
    <property type="molecule type" value="Genomic_DNA"/>
</dbReference>
<gene>
    <name evidence="2" type="ORF">FIBSPDRAFT_938702</name>
</gene>
<name>A0A165XWT6_9AGAM</name>
<dbReference type="Proteomes" id="UP000076532">
    <property type="component" value="Unassembled WGS sequence"/>
</dbReference>
<feature type="region of interest" description="Disordered" evidence="1">
    <location>
        <begin position="1"/>
        <end position="39"/>
    </location>
</feature>
<evidence type="ECO:0000256" key="1">
    <source>
        <dbReference type="SAM" id="MobiDB-lite"/>
    </source>
</evidence>
<proteinExistence type="predicted"/>
<evidence type="ECO:0000313" key="2">
    <source>
        <dbReference type="EMBL" id="KZP08976.1"/>
    </source>
</evidence>
<sequence>MPPPKSSLRPKMTQSYRCREPHALGKARNPTPSSSHGQRPELKCIFQSVPQSLFPSGLICIPSTTSYTCRNALRSPRPHQRLRLRGSIFSRSVVMEKILILLNACQTHRVRLGSTPQRRRGPHKRICLPGAYQYPAICVWSQGVCRRPEFGAAKNHSAGAWRTIAMGYPATPPPRSNLPLIYGVFLIKTVWTLPSGRRL</sequence>
<accession>A0A165XWT6</accession>
<dbReference type="AlphaFoldDB" id="A0A165XWT6"/>
<evidence type="ECO:0000313" key="3">
    <source>
        <dbReference type="Proteomes" id="UP000076532"/>
    </source>
</evidence>
<protein>
    <submittedName>
        <fullName evidence="2">Uncharacterized protein</fullName>
    </submittedName>
</protein>